<sequence>MPGNQILRSENEIPASDNRVNRSNFLKDYSVNGYKQEFDPQDTSYITYTTSNFSIKEKVMINPFGSYYWRKVGESVCRRS</sequence>
<name>A0ABU5SIT0_9BACT</name>
<proteinExistence type="predicted"/>
<reference evidence="1 2" key="1">
    <citation type="submission" date="2023-12" db="EMBL/GenBank/DDBJ databases">
        <title>Novel species of the genus Arcicella isolated from rivers.</title>
        <authorList>
            <person name="Lu H."/>
        </authorList>
    </citation>
    <scope>NUCLEOTIDE SEQUENCE [LARGE SCALE GENOMIC DNA]</scope>
    <source>
        <strain evidence="1 2">DC25W</strain>
    </source>
</reference>
<accession>A0ABU5SIT0</accession>
<dbReference type="EMBL" id="JAYGIM010000008">
    <property type="protein sequence ID" value="MEA5427155.1"/>
    <property type="molecule type" value="Genomic_DNA"/>
</dbReference>
<evidence type="ECO:0000313" key="1">
    <source>
        <dbReference type="EMBL" id="MEA5427155.1"/>
    </source>
</evidence>
<dbReference type="Proteomes" id="UP001302222">
    <property type="component" value="Unassembled WGS sequence"/>
</dbReference>
<gene>
    <name evidence="1" type="ORF">VB798_11250</name>
</gene>
<comment type="caution">
    <text evidence="1">The sequence shown here is derived from an EMBL/GenBank/DDBJ whole genome shotgun (WGS) entry which is preliminary data.</text>
</comment>
<keyword evidence="2" id="KW-1185">Reference proteome</keyword>
<evidence type="ECO:0000313" key="2">
    <source>
        <dbReference type="Proteomes" id="UP001302222"/>
    </source>
</evidence>
<organism evidence="1 2">
    <name type="scientific">Arcicella lustrica</name>
    <dbReference type="NCBI Taxonomy" id="2984196"/>
    <lineage>
        <taxon>Bacteria</taxon>
        <taxon>Pseudomonadati</taxon>
        <taxon>Bacteroidota</taxon>
        <taxon>Cytophagia</taxon>
        <taxon>Cytophagales</taxon>
        <taxon>Flectobacillaceae</taxon>
        <taxon>Arcicella</taxon>
    </lineage>
</organism>
<protein>
    <submittedName>
        <fullName evidence="1">Uncharacterized protein</fullName>
    </submittedName>
</protein>
<dbReference type="RefSeq" id="WP_323258576.1">
    <property type="nucleotide sequence ID" value="NZ_JAYGIM010000008.1"/>
</dbReference>